<name>A0A367ZTC6_9BACT</name>
<dbReference type="GO" id="GO:0051536">
    <property type="term" value="F:iron-sulfur cluster binding"/>
    <property type="evidence" value="ECO:0007669"/>
    <property type="project" value="UniProtKB-KW"/>
</dbReference>
<dbReference type="EMBL" id="QOQW01000002">
    <property type="protein sequence ID" value="RCK81300.1"/>
    <property type="molecule type" value="Genomic_DNA"/>
</dbReference>
<dbReference type="SUPFAM" id="SSF54862">
    <property type="entry name" value="4Fe-4S ferredoxins"/>
    <property type="match status" value="1"/>
</dbReference>
<keyword evidence="2" id="KW-0408">Iron</keyword>
<dbReference type="PRINTS" id="PR00069">
    <property type="entry name" value="ALDKETRDTASE"/>
</dbReference>
<dbReference type="Gene3D" id="3.30.70.20">
    <property type="match status" value="1"/>
</dbReference>
<comment type="caution">
    <text evidence="5">The sequence shown here is derived from an EMBL/GenBank/DDBJ whole genome shotgun (WGS) entry which is preliminary data.</text>
</comment>
<dbReference type="Pfam" id="PF00248">
    <property type="entry name" value="Aldo_ket_red"/>
    <property type="match status" value="1"/>
</dbReference>
<dbReference type="InterPro" id="IPR017896">
    <property type="entry name" value="4Fe4S_Fe-S-bd"/>
</dbReference>
<sequence>MERRTLGRTGLPVTALGLGTLTMSPMQRNLPVDEGARVILAALEGGIGFVDTAQGYRSYPQVARALAEWRGPRPTLASKSAAKDAAGMTRAVEEALMALNVEVIDVFCLHAVKDPDDLRAREGAVEALLEARRRGLIRAVGASSHWLGALRVLAGDPRIDVLHPMFNRQGVGLLDGSLDGMRQILQRARAAGQGIYAMKPLGGGHLRHQAVQALAWVLQQPEIDAAAVGMASVEEVTLNLAVARGQPVSPELASRVAQQSRRLFINEMLCQRCGRCVERCPQQALSRQPGEAEEAGRIGILYERCVLCGYCSADCPVFAIRVI</sequence>
<evidence type="ECO:0000256" key="3">
    <source>
        <dbReference type="ARBA" id="ARBA00023014"/>
    </source>
</evidence>
<dbReference type="PANTHER" id="PTHR43312:SF1">
    <property type="entry name" value="NADP-DEPENDENT OXIDOREDUCTASE DOMAIN-CONTAINING PROTEIN"/>
    <property type="match status" value="1"/>
</dbReference>
<dbReference type="InterPro" id="IPR020471">
    <property type="entry name" value="AKR"/>
</dbReference>
<evidence type="ECO:0000313" key="6">
    <source>
        <dbReference type="Proteomes" id="UP000252355"/>
    </source>
</evidence>
<dbReference type="AlphaFoldDB" id="A0A367ZTC6"/>
<dbReference type="Pfam" id="PF12838">
    <property type="entry name" value="Fer4_7"/>
    <property type="match status" value="1"/>
</dbReference>
<dbReference type="InterPro" id="IPR023210">
    <property type="entry name" value="NADP_OxRdtase_dom"/>
</dbReference>
<evidence type="ECO:0000256" key="1">
    <source>
        <dbReference type="ARBA" id="ARBA00022723"/>
    </source>
</evidence>
<dbReference type="InterPro" id="IPR053135">
    <property type="entry name" value="AKR2_Oxidoreductase"/>
</dbReference>
<dbReference type="Gene3D" id="3.20.20.100">
    <property type="entry name" value="NADP-dependent oxidoreductase domain"/>
    <property type="match status" value="1"/>
</dbReference>
<feature type="domain" description="4Fe-4S ferredoxin-type" evidence="4">
    <location>
        <begin position="261"/>
        <end position="290"/>
    </location>
</feature>
<evidence type="ECO:0000259" key="4">
    <source>
        <dbReference type="PROSITE" id="PS51379"/>
    </source>
</evidence>
<dbReference type="Proteomes" id="UP000252355">
    <property type="component" value="Unassembled WGS sequence"/>
</dbReference>
<keyword evidence="1" id="KW-0479">Metal-binding</keyword>
<gene>
    <name evidence="5" type="ORF">OZSIB_2169</name>
</gene>
<dbReference type="PROSITE" id="PS51379">
    <property type="entry name" value="4FE4S_FER_2"/>
    <property type="match status" value="2"/>
</dbReference>
<reference evidence="5 6" key="1">
    <citation type="submission" date="2018-05" db="EMBL/GenBank/DDBJ databases">
        <title>A metagenomic window into the 2 km-deep terrestrial subsurface aquifer revealed taxonomically and functionally diverse microbial community comprising novel uncultured bacterial lineages.</title>
        <authorList>
            <person name="Kadnikov V.V."/>
            <person name="Mardanov A.V."/>
            <person name="Beletsky A.V."/>
            <person name="Banks D."/>
            <person name="Pimenov N.V."/>
            <person name="Frank Y.A."/>
            <person name="Karnachuk O.V."/>
            <person name="Ravin N.V."/>
        </authorList>
    </citation>
    <scope>NUCLEOTIDE SEQUENCE [LARGE SCALE GENOMIC DNA]</scope>
    <source>
        <strain evidence="5">BY5</strain>
    </source>
</reference>
<dbReference type="CDD" id="cd19100">
    <property type="entry name" value="AKR_unchar"/>
    <property type="match status" value="1"/>
</dbReference>
<dbReference type="GO" id="GO:0016491">
    <property type="term" value="F:oxidoreductase activity"/>
    <property type="evidence" value="ECO:0007669"/>
    <property type="project" value="InterPro"/>
</dbReference>
<keyword evidence="3" id="KW-0411">Iron-sulfur</keyword>
<dbReference type="PANTHER" id="PTHR43312">
    <property type="entry name" value="D-THREO-ALDOSE 1-DEHYDROGENASE"/>
    <property type="match status" value="1"/>
</dbReference>
<organism evidence="5 6">
    <name type="scientific">Candidatus Ozemobacter sibiricus</name>
    <dbReference type="NCBI Taxonomy" id="2268124"/>
    <lineage>
        <taxon>Bacteria</taxon>
        <taxon>Candidatus Ozemobacteria</taxon>
        <taxon>Candidatus Ozemobacterales</taxon>
        <taxon>Candidatus Ozemobacteraceae</taxon>
        <taxon>Candidatus Ozemobacter</taxon>
    </lineage>
</organism>
<dbReference type="InterPro" id="IPR036812">
    <property type="entry name" value="NAD(P)_OxRdtase_dom_sf"/>
</dbReference>
<evidence type="ECO:0000256" key="2">
    <source>
        <dbReference type="ARBA" id="ARBA00023004"/>
    </source>
</evidence>
<dbReference type="InterPro" id="IPR017900">
    <property type="entry name" value="4Fe4S_Fe_S_CS"/>
</dbReference>
<dbReference type="PROSITE" id="PS00198">
    <property type="entry name" value="4FE4S_FER_1"/>
    <property type="match status" value="2"/>
</dbReference>
<feature type="domain" description="4Fe-4S ferredoxin-type" evidence="4">
    <location>
        <begin position="296"/>
        <end position="323"/>
    </location>
</feature>
<proteinExistence type="predicted"/>
<dbReference type="GO" id="GO:0046872">
    <property type="term" value="F:metal ion binding"/>
    <property type="evidence" value="ECO:0007669"/>
    <property type="project" value="UniProtKB-KW"/>
</dbReference>
<protein>
    <submittedName>
        <fullName evidence="5">Ferredoxin</fullName>
    </submittedName>
</protein>
<accession>A0A367ZTC6</accession>
<evidence type="ECO:0000313" key="5">
    <source>
        <dbReference type="EMBL" id="RCK81300.1"/>
    </source>
</evidence>
<dbReference type="SUPFAM" id="SSF51430">
    <property type="entry name" value="NAD(P)-linked oxidoreductase"/>
    <property type="match status" value="1"/>
</dbReference>